<dbReference type="GO" id="GO:0006412">
    <property type="term" value="P:translation"/>
    <property type="evidence" value="ECO:0007669"/>
    <property type="project" value="UniProtKB-UniRule"/>
</dbReference>
<keyword evidence="4" id="KW-0699">rRNA-binding</keyword>
<dbReference type="GO" id="GO:0019843">
    <property type="term" value="F:rRNA binding"/>
    <property type="evidence" value="ECO:0007669"/>
    <property type="project" value="UniProtKB-UniRule"/>
</dbReference>
<evidence type="ECO:0000313" key="8">
    <source>
        <dbReference type="EMBL" id="OGG45949.1"/>
    </source>
</evidence>
<dbReference type="Pfam" id="PF00828">
    <property type="entry name" value="Ribosomal_L27A"/>
    <property type="match status" value="1"/>
</dbReference>
<keyword evidence="3 4" id="KW-0687">Ribonucleoprotein</keyword>
<dbReference type="NCBIfam" id="TIGR01071">
    <property type="entry name" value="rplO_bact"/>
    <property type="match status" value="1"/>
</dbReference>
<feature type="region of interest" description="Disordered" evidence="6">
    <location>
        <begin position="1"/>
        <end position="37"/>
    </location>
</feature>
<evidence type="ECO:0000256" key="5">
    <source>
        <dbReference type="RuleBase" id="RU003888"/>
    </source>
</evidence>
<keyword evidence="4" id="KW-0694">RNA-binding</keyword>
<organism evidence="8 9">
    <name type="scientific">Handelsmanbacteria sp. (strain RIFCSPLOWO2_12_FULL_64_10)</name>
    <dbReference type="NCBI Taxonomy" id="1817868"/>
    <lineage>
        <taxon>Bacteria</taxon>
        <taxon>Candidatus Handelsmaniibacteriota</taxon>
    </lineage>
</organism>
<dbReference type="SUPFAM" id="SSF52080">
    <property type="entry name" value="Ribosomal proteins L15p and L18e"/>
    <property type="match status" value="1"/>
</dbReference>
<dbReference type="InterPro" id="IPR005749">
    <property type="entry name" value="Ribosomal_uL15_bac-type"/>
</dbReference>
<sequence length="149" mass="16042">MQIHDVTNAYPERRHRWRVGRGTGSGSGKTSGRGTKGVFARGRARMPAWFEGGTMPLVRRTPKRGFTNGPFKKHYTIVNLTTLAKHFNDGDVVDTETLLKRRIVSKAGDGVKILGGGALDKKLAVKAHAFSESAAKRIVEAGGTVEAAG</sequence>
<reference evidence="8 9" key="1">
    <citation type="journal article" date="2016" name="Nat. Commun.">
        <title>Thousands of microbial genomes shed light on interconnected biogeochemical processes in an aquifer system.</title>
        <authorList>
            <person name="Anantharaman K."/>
            <person name="Brown C.T."/>
            <person name="Hug L.A."/>
            <person name="Sharon I."/>
            <person name="Castelle C.J."/>
            <person name="Probst A.J."/>
            <person name="Thomas B.C."/>
            <person name="Singh A."/>
            <person name="Wilkins M.J."/>
            <person name="Karaoz U."/>
            <person name="Brodie E.L."/>
            <person name="Williams K.H."/>
            <person name="Hubbard S.S."/>
            <person name="Banfield J.F."/>
        </authorList>
    </citation>
    <scope>NUCLEOTIDE SEQUENCE [LARGE SCALE GENOMIC DNA]</scope>
    <source>
        <strain evidence="9">RIFCSPLOWO2_12_FULL_64_10</strain>
    </source>
</reference>
<comment type="function">
    <text evidence="4">Binds to the 23S rRNA.</text>
</comment>
<dbReference type="PANTHER" id="PTHR12934:SF11">
    <property type="entry name" value="LARGE RIBOSOMAL SUBUNIT PROTEIN UL15M"/>
    <property type="match status" value="1"/>
</dbReference>
<protein>
    <recommendedName>
        <fullName evidence="4">Large ribosomal subunit protein uL15</fullName>
    </recommendedName>
</protein>
<evidence type="ECO:0000256" key="4">
    <source>
        <dbReference type="HAMAP-Rule" id="MF_01341"/>
    </source>
</evidence>
<comment type="subunit">
    <text evidence="4">Part of the 50S ribosomal subunit.</text>
</comment>
<dbReference type="GO" id="GO:0003735">
    <property type="term" value="F:structural constituent of ribosome"/>
    <property type="evidence" value="ECO:0007669"/>
    <property type="project" value="InterPro"/>
</dbReference>
<dbReference type="InterPro" id="IPR036227">
    <property type="entry name" value="Ribosomal_uL15/eL18_sf"/>
</dbReference>
<dbReference type="PROSITE" id="PS00475">
    <property type="entry name" value="RIBOSOMAL_L15"/>
    <property type="match status" value="1"/>
</dbReference>
<dbReference type="GO" id="GO:0022625">
    <property type="term" value="C:cytosolic large ribosomal subunit"/>
    <property type="evidence" value="ECO:0007669"/>
    <property type="project" value="TreeGrafter"/>
</dbReference>
<gene>
    <name evidence="4" type="primary">rplO</name>
    <name evidence="8" type="ORF">A3F84_24400</name>
</gene>
<evidence type="ECO:0000256" key="1">
    <source>
        <dbReference type="ARBA" id="ARBA00007320"/>
    </source>
</evidence>
<comment type="similarity">
    <text evidence="1 4 5">Belongs to the universal ribosomal protein uL15 family.</text>
</comment>
<comment type="caution">
    <text evidence="8">The sequence shown here is derived from an EMBL/GenBank/DDBJ whole genome shotgun (WGS) entry which is preliminary data.</text>
</comment>
<dbReference type="Gene3D" id="3.100.10.10">
    <property type="match status" value="1"/>
</dbReference>
<evidence type="ECO:0000313" key="9">
    <source>
        <dbReference type="Proteomes" id="UP000178606"/>
    </source>
</evidence>
<dbReference type="InterPro" id="IPR030878">
    <property type="entry name" value="Ribosomal_uL15"/>
</dbReference>
<proteinExistence type="inferred from homology"/>
<feature type="compositionally biased region" description="Gly residues" evidence="6">
    <location>
        <begin position="21"/>
        <end position="35"/>
    </location>
</feature>
<evidence type="ECO:0000256" key="3">
    <source>
        <dbReference type="ARBA" id="ARBA00023274"/>
    </source>
</evidence>
<evidence type="ECO:0000259" key="7">
    <source>
        <dbReference type="Pfam" id="PF00828"/>
    </source>
</evidence>
<evidence type="ECO:0000256" key="2">
    <source>
        <dbReference type="ARBA" id="ARBA00022980"/>
    </source>
</evidence>
<dbReference type="InterPro" id="IPR021131">
    <property type="entry name" value="Ribosomal_uL15/eL18"/>
</dbReference>
<feature type="domain" description="Large ribosomal subunit protein uL15/eL18" evidence="7">
    <location>
        <begin position="77"/>
        <end position="146"/>
    </location>
</feature>
<evidence type="ECO:0000256" key="6">
    <source>
        <dbReference type="SAM" id="MobiDB-lite"/>
    </source>
</evidence>
<keyword evidence="2 4" id="KW-0689">Ribosomal protein</keyword>
<dbReference type="AlphaFoldDB" id="A0A1F6C9U6"/>
<dbReference type="Proteomes" id="UP000178606">
    <property type="component" value="Unassembled WGS sequence"/>
</dbReference>
<name>A0A1F6C9U6_HANXR</name>
<dbReference type="PANTHER" id="PTHR12934">
    <property type="entry name" value="50S RIBOSOMAL PROTEIN L15"/>
    <property type="match status" value="1"/>
</dbReference>
<dbReference type="InterPro" id="IPR001196">
    <property type="entry name" value="Ribosomal_uL15_CS"/>
</dbReference>
<accession>A0A1F6C9U6</accession>
<dbReference type="HAMAP" id="MF_01341">
    <property type="entry name" value="Ribosomal_uL15"/>
    <property type="match status" value="1"/>
</dbReference>
<dbReference type="EMBL" id="MFKF01000354">
    <property type="protein sequence ID" value="OGG45949.1"/>
    <property type="molecule type" value="Genomic_DNA"/>
</dbReference>